<name>A0A915IMG2_ROMCU</name>
<organism evidence="1 2">
    <name type="scientific">Romanomermis culicivorax</name>
    <name type="common">Nematode worm</name>
    <dbReference type="NCBI Taxonomy" id="13658"/>
    <lineage>
        <taxon>Eukaryota</taxon>
        <taxon>Metazoa</taxon>
        <taxon>Ecdysozoa</taxon>
        <taxon>Nematoda</taxon>
        <taxon>Enoplea</taxon>
        <taxon>Dorylaimia</taxon>
        <taxon>Mermithida</taxon>
        <taxon>Mermithoidea</taxon>
        <taxon>Mermithidae</taxon>
        <taxon>Romanomermis</taxon>
    </lineage>
</organism>
<reference evidence="2" key="1">
    <citation type="submission" date="2022-11" db="UniProtKB">
        <authorList>
            <consortium name="WormBaseParasite"/>
        </authorList>
    </citation>
    <scope>IDENTIFICATION</scope>
</reference>
<evidence type="ECO:0000313" key="1">
    <source>
        <dbReference type="Proteomes" id="UP000887565"/>
    </source>
</evidence>
<evidence type="ECO:0000313" key="2">
    <source>
        <dbReference type="WBParaSite" id="nRc.2.0.1.t15054-RA"/>
    </source>
</evidence>
<dbReference type="WBParaSite" id="nRc.2.0.1.t15054-RA">
    <property type="protein sequence ID" value="nRc.2.0.1.t15054-RA"/>
    <property type="gene ID" value="nRc.2.0.1.g15054"/>
</dbReference>
<dbReference type="AlphaFoldDB" id="A0A915IMG2"/>
<sequence>MLMKGQHRFAVSESSRDGSQYFSKQKYKSPYDYHMASHRADDFWGGGSYSTPPNYMYASRPVTSVFRQLIYIEIAGTSTPPASSSLFVAAAGGCFKAVDHVTLRCRPAAASATFSCARKPRASRFTNDSGCFAGAASDIS</sequence>
<accession>A0A915IMG2</accession>
<dbReference type="Proteomes" id="UP000887565">
    <property type="component" value="Unplaced"/>
</dbReference>
<proteinExistence type="predicted"/>
<keyword evidence="1" id="KW-1185">Reference proteome</keyword>
<protein>
    <submittedName>
        <fullName evidence="2">Uncharacterized protein</fullName>
    </submittedName>
</protein>